<dbReference type="EMBL" id="JBHTKB010000001">
    <property type="protein sequence ID" value="MFD0912437.1"/>
    <property type="molecule type" value="Genomic_DNA"/>
</dbReference>
<evidence type="ECO:0000259" key="1">
    <source>
        <dbReference type="Pfam" id="PF09084"/>
    </source>
</evidence>
<dbReference type="Proteomes" id="UP001597128">
    <property type="component" value="Unassembled WGS sequence"/>
</dbReference>
<evidence type="ECO:0000313" key="3">
    <source>
        <dbReference type="Proteomes" id="UP001597128"/>
    </source>
</evidence>
<proteinExistence type="predicted"/>
<accession>A0ABW3F1Y0</accession>
<evidence type="ECO:0000313" key="2">
    <source>
        <dbReference type="EMBL" id="MFD0912437.1"/>
    </source>
</evidence>
<name>A0ABW3F1Y0_9PROT</name>
<dbReference type="RefSeq" id="WP_379055369.1">
    <property type="nucleotide sequence ID" value="NZ_JBHTKB010000001.1"/>
</dbReference>
<dbReference type="CDD" id="cd13555">
    <property type="entry name" value="PBP2_sulfate_ester_like"/>
    <property type="match status" value="1"/>
</dbReference>
<dbReference type="InterPro" id="IPR015168">
    <property type="entry name" value="SsuA/THI5"/>
</dbReference>
<feature type="domain" description="SsuA/THI5-like" evidence="1">
    <location>
        <begin position="92"/>
        <end position="264"/>
    </location>
</feature>
<dbReference type="PANTHER" id="PTHR30024">
    <property type="entry name" value="ALIPHATIC SULFONATES-BINDING PROTEIN-RELATED"/>
    <property type="match status" value="1"/>
</dbReference>
<protein>
    <submittedName>
        <fullName evidence="2">ABC transporter substrate-binding protein</fullName>
    </submittedName>
</protein>
<dbReference type="SUPFAM" id="SSF53850">
    <property type="entry name" value="Periplasmic binding protein-like II"/>
    <property type="match status" value="1"/>
</dbReference>
<dbReference type="PANTHER" id="PTHR30024:SF21">
    <property type="entry name" value="ABC TRANSPORTER SUBSTRATE-BINDING PROTEIN"/>
    <property type="match status" value="1"/>
</dbReference>
<keyword evidence="3" id="KW-1185">Reference proteome</keyword>
<reference evidence="3" key="1">
    <citation type="journal article" date="2019" name="Int. J. Syst. Evol. Microbiol.">
        <title>The Global Catalogue of Microorganisms (GCM) 10K type strain sequencing project: providing services to taxonomists for standard genome sequencing and annotation.</title>
        <authorList>
            <consortium name="The Broad Institute Genomics Platform"/>
            <consortium name="The Broad Institute Genome Sequencing Center for Infectious Disease"/>
            <person name="Wu L."/>
            <person name="Ma J."/>
        </authorList>
    </citation>
    <scope>NUCLEOTIDE SEQUENCE [LARGE SCALE GENOMIC DNA]</scope>
    <source>
        <strain evidence="3">CCUG 58412</strain>
    </source>
</reference>
<gene>
    <name evidence="2" type="ORF">ACFQ1Z_02650</name>
</gene>
<dbReference type="Pfam" id="PF09084">
    <property type="entry name" value="NMT1"/>
    <property type="match status" value="1"/>
</dbReference>
<comment type="caution">
    <text evidence="2">The sequence shown here is derived from an EMBL/GenBank/DDBJ whole genome shotgun (WGS) entry which is preliminary data.</text>
</comment>
<organism evidence="2 3">
    <name type="scientific">Methylophilus luteus</name>
    <dbReference type="NCBI Taxonomy" id="640108"/>
    <lineage>
        <taxon>Bacteria</taxon>
        <taxon>Pseudomonadati</taxon>
        <taxon>Pseudomonadota</taxon>
        <taxon>Betaproteobacteria</taxon>
        <taxon>Nitrosomonadales</taxon>
        <taxon>Methylophilaceae</taxon>
        <taxon>Methylophilus</taxon>
    </lineage>
</organism>
<sequence>MIKFLKLVFTAAVLVPFINVPEASSAEAKPAANEPKVVRIATVAYNLNGKTRYLGSTELVTDTGLDAELAKRGVKVEWVPAAHAMVGPIINEAFANKTIDFAAYGDLPPIILNGSKPRVQLVAPWGRSGNSYLVVPTNSSAKTIADLKGKRIALHRGRPWEIAFANLVQKNGFKLTDFKIVNVNPQVGAAALASGSVDAFYALNDAYNLVDKGVGKIIWSTKTAPPDWKLMGGLWARNDFVQQYPELTQAIVTSFIKANHWAAQEAHKETYLKDYASLVQPESVVRRDYEDDVVSWRDRWSPLYDQALVEHYKRAASYARESGLIRKDIDINQLLNSTFVDKALKELNLETFWAPSQIAAKQ</sequence>
<dbReference type="Gene3D" id="3.40.190.10">
    <property type="entry name" value="Periplasmic binding protein-like II"/>
    <property type="match status" value="2"/>
</dbReference>